<dbReference type="EMBL" id="VSSQ01090081">
    <property type="protein sequence ID" value="MPN36126.1"/>
    <property type="molecule type" value="Genomic_DNA"/>
</dbReference>
<evidence type="ECO:0000313" key="1">
    <source>
        <dbReference type="EMBL" id="MPN36126.1"/>
    </source>
</evidence>
<evidence type="ECO:0008006" key="2">
    <source>
        <dbReference type="Google" id="ProtNLM"/>
    </source>
</evidence>
<protein>
    <recommendedName>
        <fullName evidence="2">Calcineurin-like phosphoesterase domain-containing protein</fullName>
    </recommendedName>
</protein>
<proteinExistence type="predicted"/>
<accession>A0A645HC76</accession>
<comment type="caution">
    <text evidence="1">The sequence shown here is derived from an EMBL/GenBank/DDBJ whole genome shotgun (WGS) entry which is preliminary data.</text>
</comment>
<gene>
    <name evidence="1" type="ORF">SDC9_183632</name>
</gene>
<organism evidence="1">
    <name type="scientific">bioreactor metagenome</name>
    <dbReference type="NCBI Taxonomy" id="1076179"/>
    <lineage>
        <taxon>unclassified sequences</taxon>
        <taxon>metagenomes</taxon>
        <taxon>ecological metagenomes</taxon>
    </lineage>
</organism>
<dbReference type="AlphaFoldDB" id="A0A645HC76"/>
<name>A0A645HC76_9ZZZZ</name>
<sequence>MDLGGYSSVGRRLIKSVIQQSPNIRVVLCGHERGMQYFAETPDDNKDGTPDRTVHQMMMNVQDDAERGVGYLRLLRFDPVLDTIEVVTYSPVLDCYGYKVPVGGDRFGGRKTLENAGLRDFLTQVNP</sequence>
<reference evidence="1" key="1">
    <citation type="submission" date="2019-08" db="EMBL/GenBank/DDBJ databases">
        <authorList>
            <person name="Kucharzyk K."/>
            <person name="Murdoch R.W."/>
            <person name="Higgins S."/>
            <person name="Loffler F."/>
        </authorList>
    </citation>
    <scope>NUCLEOTIDE SEQUENCE</scope>
</reference>